<evidence type="ECO:0000313" key="2">
    <source>
        <dbReference type="EMBL" id="KAJ4949571.1"/>
    </source>
</evidence>
<name>A0AAD6BR98_9TELE</name>
<dbReference type="AlphaFoldDB" id="A0AAD6BR98"/>
<sequence>MTVDDLQDGTVLLKVVYMLKKEPNSCVINTIEDRFQLIADFVKNMSGYHEIFERSATASSSNVSTMPSLSDDDSPVFRRRQKISFMDMQTVASSSTRVPYLPVAVRHGKA</sequence>
<dbReference type="Pfam" id="PF21670">
    <property type="entry name" value="HOOK_N_NuMA"/>
    <property type="match status" value="1"/>
</dbReference>
<dbReference type="EMBL" id="JAPTMU010000001">
    <property type="protein sequence ID" value="KAJ4949571.1"/>
    <property type="molecule type" value="Genomic_DNA"/>
</dbReference>
<accession>A0AAD6BR98</accession>
<gene>
    <name evidence="2" type="ORF">JOQ06_021081</name>
</gene>
<keyword evidence="3" id="KW-1185">Reference proteome</keyword>
<organism evidence="2 3">
    <name type="scientific">Pogonophryne albipinna</name>
    <dbReference type="NCBI Taxonomy" id="1090488"/>
    <lineage>
        <taxon>Eukaryota</taxon>
        <taxon>Metazoa</taxon>
        <taxon>Chordata</taxon>
        <taxon>Craniata</taxon>
        <taxon>Vertebrata</taxon>
        <taxon>Euteleostomi</taxon>
        <taxon>Actinopterygii</taxon>
        <taxon>Neopterygii</taxon>
        <taxon>Teleostei</taxon>
        <taxon>Neoteleostei</taxon>
        <taxon>Acanthomorphata</taxon>
        <taxon>Eupercaria</taxon>
        <taxon>Perciformes</taxon>
        <taxon>Notothenioidei</taxon>
        <taxon>Pogonophryne</taxon>
    </lineage>
</organism>
<comment type="caution">
    <text evidence="2">The sequence shown here is derived from an EMBL/GenBank/DDBJ whole genome shotgun (WGS) entry which is preliminary data.</text>
</comment>
<dbReference type="InterPro" id="IPR048724">
    <property type="entry name" value="NuMA_N_HOOK"/>
</dbReference>
<reference evidence="2" key="1">
    <citation type="submission" date="2022-11" db="EMBL/GenBank/DDBJ databases">
        <title>Chromosome-level genome of Pogonophryne albipinna.</title>
        <authorList>
            <person name="Jo E."/>
        </authorList>
    </citation>
    <scope>NUCLEOTIDE SEQUENCE</scope>
    <source>
        <strain evidence="2">SGF0006</strain>
        <tissue evidence="2">Muscle</tissue>
    </source>
</reference>
<evidence type="ECO:0000313" key="3">
    <source>
        <dbReference type="Proteomes" id="UP001219934"/>
    </source>
</evidence>
<feature type="domain" description="Nuclear mitotic apparatus protein 1 N-terminal hook" evidence="1">
    <location>
        <begin position="2"/>
        <end position="49"/>
    </location>
</feature>
<protein>
    <recommendedName>
        <fullName evidence="1">Nuclear mitotic apparatus protein 1 N-terminal hook domain-containing protein</fullName>
    </recommendedName>
</protein>
<proteinExistence type="predicted"/>
<evidence type="ECO:0000259" key="1">
    <source>
        <dbReference type="Pfam" id="PF21670"/>
    </source>
</evidence>
<dbReference type="Proteomes" id="UP001219934">
    <property type="component" value="Unassembled WGS sequence"/>
</dbReference>